<proteinExistence type="predicted"/>
<accession>A0A9N9X6L8</accession>
<reference evidence="1" key="1">
    <citation type="submission" date="2022-01" db="EMBL/GenBank/DDBJ databases">
        <authorList>
            <person name="King R."/>
        </authorList>
    </citation>
    <scope>NUCLEOTIDE SEQUENCE</scope>
</reference>
<dbReference type="AlphaFoldDB" id="A0A9N9X6L8"/>
<dbReference type="OrthoDB" id="5984008at2759"/>
<evidence type="ECO:0000313" key="1">
    <source>
        <dbReference type="EMBL" id="CAG9826765.1"/>
    </source>
</evidence>
<protein>
    <submittedName>
        <fullName evidence="1">Uncharacterized protein</fullName>
    </submittedName>
</protein>
<dbReference type="Proteomes" id="UP001153709">
    <property type="component" value="Chromosome 1"/>
</dbReference>
<name>A0A9N9X6L8_DIABA</name>
<dbReference type="EMBL" id="OU898276">
    <property type="protein sequence ID" value="CAG9826765.1"/>
    <property type="molecule type" value="Genomic_DNA"/>
</dbReference>
<keyword evidence="2" id="KW-1185">Reference proteome</keyword>
<organism evidence="1 2">
    <name type="scientific">Diabrotica balteata</name>
    <name type="common">Banded cucumber beetle</name>
    <dbReference type="NCBI Taxonomy" id="107213"/>
    <lineage>
        <taxon>Eukaryota</taxon>
        <taxon>Metazoa</taxon>
        <taxon>Ecdysozoa</taxon>
        <taxon>Arthropoda</taxon>
        <taxon>Hexapoda</taxon>
        <taxon>Insecta</taxon>
        <taxon>Pterygota</taxon>
        <taxon>Neoptera</taxon>
        <taxon>Endopterygota</taxon>
        <taxon>Coleoptera</taxon>
        <taxon>Polyphaga</taxon>
        <taxon>Cucujiformia</taxon>
        <taxon>Chrysomeloidea</taxon>
        <taxon>Chrysomelidae</taxon>
        <taxon>Galerucinae</taxon>
        <taxon>Diabroticina</taxon>
        <taxon>Diabroticites</taxon>
        <taxon>Diabrotica</taxon>
    </lineage>
</organism>
<gene>
    <name evidence="1" type="ORF">DIABBA_LOCUS850</name>
</gene>
<sequence>MGLAEIVLVGLCLNSTCDIEEAQPLSNYRQQQLIQLEQDLATETLLITTLQNGELSGYDRINGSLVGTGIAFDILNILQEKYGFNYSIVLPQDHVFLGDAKKANVKNLLEKDVSEDLMFIY</sequence>
<evidence type="ECO:0000313" key="2">
    <source>
        <dbReference type="Proteomes" id="UP001153709"/>
    </source>
</evidence>